<keyword evidence="3" id="KW-1185">Reference proteome</keyword>
<dbReference type="GO" id="GO:0016747">
    <property type="term" value="F:acyltransferase activity, transferring groups other than amino-acyl groups"/>
    <property type="evidence" value="ECO:0007669"/>
    <property type="project" value="InterPro"/>
</dbReference>
<evidence type="ECO:0000313" key="2">
    <source>
        <dbReference type="EMBL" id="SDQ78297.1"/>
    </source>
</evidence>
<dbReference type="InterPro" id="IPR016181">
    <property type="entry name" value="Acyl_CoA_acyltransferase"/>
</dbReference>
<dbReference type="Gene3D" id="3.40.630.30">
    <property type="match status" value="1"/>
</dbReference>
<dbReference type="Pfam" id="PF00583">
    <property type="entry name" value="Acetyltransf_1"/>
    <property type="match status" value="1"/>
</dbReference>
<dbReference type="Proteomes" id="UP000199444">
    <property type="component" value="Unassembled WGS sequence"/>
</dbReference>
<dbReference type="PROSITE" id="PS51186">
    <property type="entry name" value="GNAT"/>
    <property type="match status" value="1"/>
</dbReference>
<dbReference type="EMBL" id="FNKD01000003">
    <property type="protein sequence ID" value="SDQ78297.1"/>
    <property type="molecule type" value="Genomic_DNA"/>
</dbReference>
<gene>
    <name evidence="2" type="ORF">SAMN05216231_2510</name>
</gene>
<feature type="domain" description="N-acetyltransferase" evidence="1">
    <location>
        <begin position="5"/>
        <end position="179"/>
    </location>
</feature>
<dbReference type="GO" id="GO:0005840">
    <property type="term" value="C:ribosome"/>
    <property type="evidence" value="ECO:0007669"/>
    <property type="project" value="UniProtKB-KW"/>
</dbReference>
<evidence type="ECO:0000313" key="3">
    <source>
        <dbReference type="Proteomes" id="UP000199444"/>
    </source>
</evidence>
<dbReference type="AlphaFoldDB" id="A0A1H1DPC5"/>
<dbReference type="RefSeq" id="WP_092493332.1">
    <property type="nucleotide sequence ID" value="NZ_FNKD01000003.1"/>
</dbReference>
<proteinExistence type="predicted"/>
<keyword evidence="2" id="KW-0689">Ribosomal protein</keyword>
<reference evidence="2 3" key="1">
    <citation type="submission" date="2016-10" db="EMBL/GenBank/DDBJ databases">
        <authorList>
            <person name="de Groot N.N."/>
        </authorList>
    </citation>
    <scope>NUCLEOTIDE SEQUENCE [LARGE SCALE GENOMIC DNA]</scope>
    <source>
        <strain evidence="2 3">CGMCC 1.10449</strain>
    </source>
</reference>
<accession>A0A1H1DPC5</accession>
<evidence type="ECO:0000259" key="1">
    <source>
        <dbReference type="PROSITE" id="PS51186"/>
    </source>
</evidence>
<name>A0A1H1DPC5_9BACI</name>
<dbReference type="InterPro" id="IPR000182">
    <property type="entry name" value="GNAT_dom"/>
</dbReference>
<dbReference type="STRING" id="553311.SAMN05216231_2510"/>
<keyword evidence="2" id="KW-0687">Ribonucleoprotein</keyword>
<organism evidence="2 3">
    <name type="scientific">Virgibacillus salinus</name>
    <dbReference type="NCBI Taxonomy" id="553311"/>
    <lineage>
        <taxon>Bacteria</taxon>
        <taxon>Bacillati</taxon>
        <taxon>Bacillota</taxon>
        <taxon>Bacilli</taxon>
        <taxon>Bacillales</taxon>
        <taxon>Bacillaceae</taxon>
        <taxon>Virgibacillus</taxon>
    </lineage>
</organism>
<protein>
    <submittedName>
        <fullName evidence="2">Ribosomal protein S18 acetylase RimI</fullName>
    </submittedName>
</protein>
<sequence length="180" mass="20509">MINNNMITPFGKKDEDLHSVAGLYCKTFIGDNYTSMDFENTVENINKHTSYEGFKGLKAKDESGTLIGFSYGYTSLLDQFYREKLAAQLTDQQQIEWLSDCFEFVELAVDTNIRRMGVGRKLHDRLLSEIDHDTSVLTTSVENNPAINLYISKGWEVIKENAAVISMDDVQVIMGKRIYL</sequence>
<dbReference type="SUPFAM" id="SSF55729">
    <property type="entry name" value="Acyl-CoA N-acyltransferases (Nat)"/>
    <property type="match status" value="1"/>
</dbReference>